<dbReference type="GO" id="GO:0007155">
    <property type="term" value="P:cell adhesion"/>
    <property type="evidence" value="ECO:0007669"/>
    <property type="project" value="InterPro"/>
</dbReference>
<evidence type="ECO:0000256" key="2">
    <source>
        <dbReference type="ARBA" id="ARBA00022448"/>
    </source>
</evidence>
<evidence type="ECO:0000256" key="1">
    <source>
        <dbReference type="ARBA" id="ARBA00011028"/>
    </source>
</evidence>
<dbReference type="GO" id="GO:0046872">
    <property type="term" value="F:metal ion binding"/>
    <property type="evidence" value="ECO:0007669"/>
    <property type="project" value="InterPro"/>
</dbReference>
<name>A0A1G1KZN4_9BACT</name>
<feature type="signal peptide" evidence="5">
    <location>
        <begin position="1"/>
        <end position="25"/>
    </location>
</feature>
<accession>A0A1G1KZN4</accession>
<dbReference type="GO" id="GO:0030001">
    <property type="term" value="P:metal ion transport"/>
    <property type="evidence" value="ECO:0007669"/>
    <property type="project" value="InterPro"/>
</dbReference>
<dbReference type="EMBL" id="MHFR01000037">
    <property type="protein sequence ID" value="OGW98089.1"/>
    <property type="molecule type" value="Genomic_DNA"/>
</dbReference>
<dbReference type="PRINTS" id="PR00690">
    <property type="entry name" value="ADHESNFAMILY"/>
</dbReference>
<dbReference type="AlphaFoldDB" id="A0A1G1KZN4"/>
<dbReference type="Proteomes" id="UP000178187">
    <property type="component" value="Unassembled WGS sequence"/>
</dbReference>
<evidence type="ECO:0000256" key="4">
    <source>
        <dbReference type="RuleBase" id="RU003512"/>
    </source>
</evidence>
<dbReference type="SUPFAM" id="SSF53807">
    <property type="entry name" value="Helical backbone' metal receptor"/>
    <property type="match status" value="1"/>
</dbReference>
<evidence type="ECO:0000256" key="5">
    <source>
        <dbReference type="SAM" id="SignalP"/>
    </source>
</evidence>
<comment type="similarity">
    <text evidence="1 4">Belongs to the bacterial solute-binding protein 9 family.</text>
</comment>
<dbReference type="Pfam" id="PF01297">
    <property type="entry name" value="ZnuA"/>
    <property type="match status" value="1"/>
</dbReference>
<feature type="chain" id="PRO_5009576628" description="ABC transporter substrate-binding protein" evidence="5">
    <location>
        <begin position="26"/>
        <end position="311"/>
    </location>
</feature>
<evidence type="ECO:0000313" key="6">
    <source>
        <dbReference type="EMBL" id="OGW98089.1"/>
    </source>
</evidence>
<protein>
    <recommendedName>
        <fullName evidence="8">ABC transporter substrate-binding protein</fullName>
    </recommendedName>
</protein>
<dbReference type="InterPro" id="IPR006128">
    <property type="entry name" value="Lipoprotein_PsaA-like"/>
</dbReference>
<dbReference type="PANTHER" id="PTHR42953:SF2">
    <property type="entry name" value="ADHESION PROTEIN"/>
    <property type="match status" value="1"/>
</dbReference>
<dbReference type="InterPro" id="IPR050492">
    <property type="entry name" value="Bact_metal-bind_prot9"/>
</dbReference>
<sequence>MNKFKLLPLVFSIALLFVSAQLSFAADKIRIVTTTSTIADLTRQVVGEKADIHYVAPPKQNIHFISPTPKDVLKVKKADVFIHGGLDLEAWRDPLLNAAGNTAFLGNGKASIDVSKEVVLLEVPTSFSRSEGDIHVYGNPHYWVDPQNALTMIDNIVSGLSELYPQDADEFRRNADQYKQKLTTKIGEWDKRMAPYKGETLVAYHKSWPYFAKHFGFNVIDQLEPKPGIPPTSKHIAAVENEMKEHHTKIIIKEIYNESRTPGKVANETGATVVTLETAPGERKDTPDYISMMEHNVSELEAVFPKKASQS</sequence>
<evidence type="ECO:0008006" key="8">
    <source>
        <dbReference type="Google" id="ProtNLM"/>
    </source>
</evidence>
<keyword evidence="3 5" id="KW-0732">Signal</keyword>
<comment type="caution">
    <text evidence="6">The sequence shown here is derived from an EMBL/GenBank/DDBJ whole genome shotgun (WGS) entry which is preliminary data.</text>
</comment>
<keyword evidence="2 4" id="KW-0813">Transport</keyword>
<dbReference type="PRINTS" id="PR00691">
    <property type="entry name" value="ADHESINB"/>
</dbReference>
<evidence type="ECO:0000313" key="7">
    <source>
        <dbReference type="Proteomes" id="UP000178187"/>
    </source>
</evidence>
<organism evidence="6 7">
    <name type="scientific">Candidatus Danuiimicrobium aquiferis</name>
    <dbReference type="NCBI Taxonomy" id="1801832"/>
    <lineage>
        <taxon>Bacteria</taxon>
        <taxon>Pseudomonadati</taxon>
        <taxon>Candidatus Omnitrophota</taxon>
        <taxon>Candidatus Danuiimicrobium</taxon>
    </lineage>
</organism>
<evidence type="ECO:0000256" key="3">
    <source>
        <dbReference type="ARBA" id="ARBA00022729"/>
    </source>
</evidence>
<dbReference type="Gene3D" id="3.40.50.1980">
    <property type="entry name" value="Nitrogenase molybdenum iron protein domain"/>
    <property type="match status" value="2"/>
</dbReference>
<dbReference type="InterPro" id="IPR006127">
    <property type="entry name" value="ZnuA-like"/>
</dbReference>
<dbReference type="InterPro" id="IPR006129">
    <property type="entry name" value="AdhesinB"/>
</dbReference>
<proteinExistence type="inferred from homology"/>
<reference evidence="6 7" key="1">
    <citation type="journal article" date="2016" name="Nat. Commun.">
        <title>Thousands of microbial genomes shed light on interconnected biogeochemical processes in an aquifer system.</title>
        <authorList>
            <person name="Anantharaman K."/>
            <person name="Brown C.T."/>
            <person name="Hug L.A."/>
            <person name="Sharon I."/>
            <person name="Castelle C.J."/>
            <person name="Probst A.J."/>
            <person name="Thomas B.C."/>
            <person name="Singh A."/>
            <person name="Wilkins M.J."/>
            <person name="Karaoz U."/>
            <person name="Brodie E.L."/>
            <person name="Williams K.H."/>
            <person name="Hubbard S.S."/>
            <person name="Banfield J.F."/>
        </authorList>
    </citation>
    <scope>NUCLEOTIDE SEQUENCE [LARGE SCALE GENOMIC DNA]</scope>
</reference>
<gene>
    <name evidence="6" type="ORF">A3G33_07640</name>
</gene>
<dbReference type="PANTHER" id="PTHR42953">
    <property type="entry name" value="HIGH-AFFINITY ZINC UPTAKE SYSTEM PROTEIN ZNUA-RELATED"/>
    <property type="match status" value="1"/>
</dbReference>